<dbReference type="OrthoDB" id="3066903at2759"/>
<dbReference type="Gene3D" id="1.20.1280.50">
    <property type="match status" value="1"/>
</dbReference>
<dbReference type="HOGENOM" id="CLU_030662_0_0_1"/>
<protein>
    <submittedName>
        <fullName evidence="1">Uncharacterized protein</fullName>
    </submittedName>
</protein>
<keyword evidence="2" id="KW-1185">Reference proteome</keyword>
<evidence type="ECO:0000313" key="2">
    <source>
        <dbReference type="Proteomes" id="UP000053424"/>
    </source>
</evidence>
<reference evidence="2" key="2">
    <citation type="submission" date="2015-01" db="EMBL/GenBank/DDBJ databases">
        <title>Evolutionary Origins and Diversification of the Mycorrhizal Mutualists.</title>
        <authorList>
            <consortium name="DOE Joint Genome Institute"/>
            <consortium name="Mycorrhizal Genomics Consortium"/>
            <person name="Kohler A."/>
            <person name="Kuo A."/>
            <person name="Nagy L.G."/>
            <person name="Floudas D."/>
            <person name="Copeland A."/>
            <person name="Barry K.W."/>
            <person name="Cichocki N."/>
            <person name="Veneault-Fourrey C."/>
            <person name="LaButti K."/>
            <person name="Lindquist E.A."/>
            <person name="Lipzen A."/>
            <person name="Lundell T."/>
            <person name="Morin E."/>
            <person name="Murat C."/>
            <person name="Riley R."/>
            <person name="Ohm R."/>
            <person name="Sun H."/>
            <person name="Tunlid A."/>
            <person name="Henrissat B."/>
            <person name="Grigoriev I.V."/>
            <person name="Hibbett D.S."/>
            <person name="Martin F."/>
        </authorList>
    </citation>
    <scope>NUCLEOTIDE SEQUENCE [LARGE SCALE GENOMIC DNA]</scope>
    <source>
        <strain evidence="2">h7</strain>
    </source>
</reference>
<gene>
    <name evidence="1" type="ORF">M413DRAFT_28478</name>
</gene>
<sequence length="396" mass="44656">MEPMNPRPPIANLPQEILWHIFSLEATPQLPRFLIRADKAVRLPRGFPDRLRTARLISQVCVSWRKLILDSPSIWGNLIDLEYLQQKSDAWRDEVLRRSGGAANLAICGRFTLTLSKKGLNGFLEKLLCDHWERIYWLDIECINAHRLDSAWDNLGRAAPKMRLFSVFFYPHSFSSPAYPLLSHHAPKLAHFYQNRLPIQKLEAFSISGLTSLTLDSISDLSIVLEICSRNHSLQTLSLFLATDPDDSISIATTGHLRRVDLPCLSSLKIGSELSPSMAFLDHVEPGPGCALELTAVHPDNTSTCGRLTQDEFLDVQRIIAKYATNYFSRCSDDTSLLVAIDQSRISLTALWSFEFSVGIIFHAPALRPLQASTFFRFLRKVVPVDITEAPGAFWL</sequence>
<dbReference type="EMBL" id="KN831782">
    <property type="protein sequence ID" value="KIM40697.1"/>
    <property type="molecule type" value="Genomic_DNA"/>
</dbReference>
<reference evidence="1 2" key="1">
    <citation type="submission" date="2014-04" db="EMBL/GenBank/DDBJ databases">
        <authorList>
            <consortium name="DOE Joint Genome Institute"/>
            <person name="Kuo A."/>
            <person name="Gay G."/>
            <person name="Dore J."/>
            <person name="Kohler A."/>
            <person name="Nagy L.G."/>
            <person name="Floudas D."/>
            <person name="Copeland A."/>
            <person name="Barry K.W."/>
            <person name="Cichocki N."/>
            <person name="Veneault-Fourrey C."/>
            <person name="LaButti K."/>
            <person name="Lindquist E.A."/>
            <person name="Lipzen A."/>
            <person name="Lundell T."/>
            <person name="Morin E."/>
            <person name="Murat C."/>
            <person name="Sun H."/>
            <person name="Tunlid A."/>
            <person name="Henrissat B."/>
            <person name="Grigoriev I.V."/>
            <person name="Hibbett D.S."/>
            <person name="Martin F."/>
            <person name="Nordberg H.P."/>
            <person name="Cantor M.N."/>
            <person name="Hua S.X."/>
        </authorList>
    </citation>
    <scope>NUCLEOTIDE SEQUENCE [LARGE SCALE GENOMIC DNA]</scope>
    <source>
        <strain evidence="2">h7</strain>
    </source>
</reference>
<evidence type="ECO:0000313" key="1">
    <source>
        <dbReference type="EMBL" id="KIM40697.1"/>
    </source>
</evidence>
<organism evidence="1 2">
    <name type="scientific">Hebeloma cylindrosporum</name>
    <dbReference type="NCBI Taxonomy" id="76867"/>
    <lineage>
        <taxon>Eukaryota</taxon>
        <taxon>Fungi</taxon>
        <taxon>Dikarya</taxon>
        <taxon>Basidiomycota</taxon>
        <taxon>Agaricomycotina</taxon>
        <taxon>Agaricomycetes</taxon>
        <taxon>Agaricomycetidae</taxon>
        <taxon>Agaricales</taxon>
        <taxon>Agaricineae</taxon>
        <taxon>Hymenogastraceae</taxon>
        <taxon>Hebeloma</taxon>
    </lineage>
</organism>
<dbReference type="AlphaFoldDB" id="A0A0C2YI22"/>
<proteinExistence type="predicted"/>
<accession>A0A0C2YI22</accession>
<dbReference type="Proteomes" id="UP000053424">
    <property type="component" value="Unassembled WGS sequence"/>
</dbReference>
<name>A0A0C2YI22_HEBCY</name>